<gene>
    <name evidence="9" type="ORF">DSM101010T_01040</name>
</gene>
<evidence type="ECO:0000256" key="4">
    <source>
        <dbReference type="ARBA" id="ARBA00022692"/>
    </source>
</evidence>
<keyword evidence="3" id="KW-1003">Cell membrane</keyword>
<dbReference type="RefSeq" id="WP_174403450.1">
    <property type="nucleotide sequence ID" value="NZ_BLVO01000004.1"/>
</dbReference>
<evidence type="ECO:0000256" key="3">
    <source>
        <dbReference type="ARBA" id="ARBA00022475"/>
    </source>
</evidence>
<feature type="transmembrane region" description="Helical" evidence="7">
    <location>
        <begin position="201"/>
        <end position="230"/>
    </location>
</feature>
<feature type="transmembrane region" description="Helical" evidence="7">
    <location>
        <begin position="250"/>
        <end position="272"/>
    </location>
</feature>
<dbReference type="InterPro" id="IPR050366">
    <property type="entry name" value="BP-dependent_transpt_permease"/>
</dbReference>
<dbReference type="PANTHER" id="PTHR43386">
    <property type="entry name" value="OLIGOPEPTIDE TRANSPORT SYSTEM PERMEASE PROTEIN APPC"/>
    <property type="match status" value="1"/>
</dbReference>
<accession>A0A7J0BDH4</accession>
<dbReference type="Proteomes" id="UP000503840">
    <property type="component" value="Unassembled WGS sequence"/>
</dbReference>
<dbReference type="InterPro" id="IPR000515">
    <property type="entry name" value="MetI-like"/>
</dbReference>
<dbReference type="Pfam" id="PF12911">
    <property type="entry name" value="OppC_N"/>
    <property type="match status" value="1"/>
</dbReference>
<dbReference type="EMBL" id="BLVO01000004">
    <property type="protein sequence ID" value="GFM31739.1"/>
    <property type="molecule type" value="Genomic_DNA"/>
</dbReference>
<evidence type="ECO:0000256" key="1">
    <source>
        <dbReference type="ARBA" id="ARBA00004651"/>
    </source>
</evidence>
<dbReference type="Pfam" id="PF00528">
    <property type="entry name" value="BPD_transp_1"/>
    <property type="match status" value="1"/>
</dbReference>
<proteinExistence type="inferred from homology"/>
<evidence type="ECO:0000256" key="2">
    <source>
        <dbReference type="ARBA" id="ARBA00022448"/>
    </source>
</evidence>
<dbReference type="SUPFAM" id="SSF161098">
    <property type="entry name" value="MetI-like"/>
    <property type="match status" value="1"/>
</dbReference>
<reference evidence="9 10" key="1">
    <citation type="submission" date="2020-05" db="EMBL/GenBank/DDBJ databases">
        <title>Draft genome sequence of Desulfovibrio sp. strain HN2T.</title>
        <authorList>
            <person name="Ueno A."/>
            <person name="Tamazawa S."/>
            <person name="Tamamura S."/>
            <person name="Murakami T."/>
            <person name="Kiyama T."/>
            <person name="Inomata H."/>
            <person name="Amano Y."/>
            <person name="Miyakawa K."/>
            <person name="Tamaki H."/>
            <person name="Naganuma T."/>
            <person name="Kaneko K."/>
        </authorList>
    </citation>
    <scope>NUCLEOTIDE SEQUENCE [LARGE SCALE GENOMIC DNA]</scope>
    <source>
        <strain evidence="9 10">HN2</strain>
    </source>
</reference>
<keyword evidence="10" id="KW-1185">Reference proteome</keyword>
<dbReference type="CDD" id="cd06261">
    <property type="entry name" value="TM_PBP2"/>
    <property type="match status" value="1"/>
</dbReference>
<evidence type="ECO:0000256" key="7">
    <source>
        <dbReference type="RuleBase" id="RU363032"/>
    </source>
</evidence>
<dbReference type="InterPro" id="IPR035906">
    <property type="entry name" value="MetI-like_sf"/>
</dbReference>
<dbReference type="PANTHER" id="PTHR43386:SF1">
    <property type="entry name" value="D,D-DIPEPTIDE TRANSPORT SYSTEM PERMEASE PROTEIN DDPC-RELATED"/>
    <property type="match status" value="1"/>
</dbReference>
<feature type="transmembrane region" description="Helical" evidence="7">
    <location>
        <begin position="86"/>
        <end position="111"/>
    </location>
</feature>
<keyword evidence="6 7" id="KW-0472">Membrane</keyword>
<comment type="caution">
    <text evidence="9">The sequence shown here is derived from an EMBL/GenBank/DDBJ whole genome shotgun (WGS) entry which is preliminary data.</text>
</comment>
<evidence type="ECO:0000256" key="5">
    <source>
        <dbReference type="ARBA" id="ARBA00022989"/>
    </source>
</evidence>
<name>A0A7J0BDH4_9BACT</name>
<protein>
    <submittedName>
        <fullName evidence="9">Peptide ABC transporter permease</fullName>
    </submittedName>
</protein>
<evidence type="ECO:0000259" key="8">
    <source>
        <dbReference type="PROSITE" id="PS50928"/>
    </source>
</evidence>
<sequence>MSASPTSLAGRLLHRQFWQRYGLLTLGLCIVGIMSCAAILAPWISPHDPTALDLNAILQAPNAQHPFGTDALGRDVLSRMLYGARVSLWVGFVAVGISVSIGIALGLVAGFFRGWVDEAIMRLVDIMLCFPSFFLILAVIAFLEPSLNNIMIVIGLTSWMGVARLVRAETLSLRERDFVSAARLAGAGKIRLMGLHILPNALAPVLVSATLGVAGAILTESALSFLGLGVQPPMPSWGNILMEGKEVLEIAPWMSLFPGFAILITVLGYNLLGESLRDILDPRLSQ</sequence>
<keyword evidence="4 7" id="KW-0812">Transmembrane</keyword>
<feature type="domain" description="ABC transmembrane type-1" evidence="8">
    <location>
        <begin position="84"/>
        <end position="273"/>
    </location>
</feature>
<dbReference type="GO" id="GO:0055085">
    <property type="term" value="P:transmembrane transport"/>
    <property type="evidence" value="ECO:0007669"/>
    <property type="project" value="InterPro"/>
</dbReference>
<evidence type="ECO:0000313" key="10">
    <source>
        <dbReference type="Proteomes" id="UP000503840"/>
    </source>
</evidence>
<keyword evidence="5 7" id="KW-1133">Transmembrane helix</keyword>
<feature type="transmembrane region" description="Helical" evidence="7">
    <location>
        <begin position="21"/>
        <end position="44"/>
    </location>
</feature>
<dbReference type="Gene3D" id="1.10.3720.10">
    <property type="entry name" value="MetI-like"/>
    <property type="match status" value="1"/>
</dbReference>
<feature type="transmembrane region" description="Helical" evidence="7">
    <location>
        <begin position="123"/>
        <end position="143"/>
    </location>
</feature>
<keyword evidence="2 7" id="KW-0813">Transport</keyword>
<evidence type="ECO:0000313" key="9">
    <source>
        <dbReference type="EMBL" id="GFM31739.1"/>
    </source>
</evidence>
<evidence type="ECO:0000256" key="6">
    <source>
        <dbReference type="ARBA" id="ARBA00023136"/>
    </source>
</evidence>
<dbReference type="InterPro" id="IPR025966">
    <property type="entry name" value="OppC_N"/>
</dbReference>
<dbReference type="PROSITE" id="PS50928">
    <property type="entry name" value="ABC_TM1"/>
    <property type="match status" value="1"/>
</dbReference>
<dbReference type="GO" id="GO:0005886">
    <property type="term" value="C:plasma membrane"/>
    <property type="evidence" value="ECO:0007669"/>
    <property type="project" value="UniProtKB-SubCell"/>
</dbReference>
<organism evidence="9 10">
    <name type="scientific">Desulfovibrio subterraneus</name>
    <dbReference type="NCBI Taxonomy" id="2718620"/>
    <lineage>
        <taxon>Bacteria</taxon>
        <taxon>Pseudomonadati</taxon>
        <taxon>Thermodesulfobacteriota</taxon>
        <taxon>Desulfovibrionia</taxon>
        <taxon>Desulfovibrionales</taxon>
        <taxon>Desulfovibrionaceae</taxon>
        <taxon>Desulfovibrio</taxon>
    </lineage>
</organism>
<dbReference type="AlphaFoldDB" id="A0A7J0BDH4"/>
<comment type="subcellular location">
    <subcellularLocation>
        <location evidence="1 7">Cell membrane</location>
        <topology evidence="1 7">Multi-pass membrane protein</topology>
    </subcellularLocation>
</comment>
<feature type="transmembrane region" description="Helical" evidence="7">
    <location>
        <begin position="149"/>
        <end position="166"/>
    </location>
</feature>
<comment type="similarity">
    <text evidence="7">Belongs to the binding-protein-dependent transport system permease family.</text>
</comment>